<organism evidence="2 3">
    <name type="scientific">Venturia effusa</name>
    <dbReference type="NCBI Taxonomy" id="50376"/>
    <lineage>
        <taxon>Eukaryota</taxon>
        <taxon>Fungi</taxon>
        <taxon>Dikarya</taxon>
        <taxon>Ascomycota</taxon>
        <taxon>Pezizomycotina</taxon>
        <taxon>Dothideomycetes</taxon>
        <taxon>Pleosporomycetidae</taxon>
        <taxon>Venturiales</taxon>
        <taxon>Venturiaceae</taxon>
        <taxon>Venturia</taxon>
    </lineage>
</organism>
<evidence type="ECO:0008006" key="4">
    <source>
        <dbReference type="Google" id="ProtNLM"/>
    </source>
</evidence>
<keyword evidence="3" id="KW-1185">Reference proteome</keyword>
<dbReference type="STRING" id="50376.A0A517L6C3"/>
<dbReference type="Proteomes" id="UP000316270">
    <property type="component" value="Chromosome 5"/>
</dbReference>
<proteinExistence type="predicted"/>
<dbReference type="PANTHER" id="PTHR21310:SF51">
    <property type="entry name" value="AMINOGLYCOSIDE PHOSPHOTRANSFERASE DOMAIN-CONTAINING PROTEIN"/>
    <property type="match status" value="1"/>
</dbReference>
<protein>
    <recommendedName>
        <fullName evidence="4">Aminoglycoside phosphotransferase domain-containing protein</fullName>
    </recommendedName>
</protein>
<dbReference type="EMBL" id="CP042189">
    <property type="protein sequence ID" value="QDS71164.1"/>
    <property type="molecule type" value="Genomic_DNA"/>
</dbReference>
<dbReference type="InterPro" id="IPR051678">
    <property type="entry name" value="AGP_Transferase"/>
</dbReference>
<dbReference type="SUPFAM" id="SSF56112">
    <property type="entry name" value="Protein kinase-like (PK-like)"/>
    <property type="match status" value="1"/>
</dbReference>
<name>A0A517L6C3_9PEZI</name>
<dbReference type="InterPro" id="IPR011009">
    <property type="entry name" value="Kinase-like_dom_sf"/>
</dbReference>
<evidence type="ECO:0000313" key="3">
    <source>
        <dbReference type="Proteomes" id="UP000316270"/>
    </source>
</evidence>
<sequence length="719" mass="81021">MDQIKNIKTKVKEGLAKLSKAGDPLPANPAPPKKNRKSEFWNALSACNVEKSTKERITARTWPKKSKREKYWSAVSSLFATKSRHERNIADPPGSLIPPTLHPNSTLHLSISMCPSAAELFNDEESNADRPVIDSNQIPPSGLPLILEITNLDKHQAKTDIDIVPTAENADDQDPSIDPIWGPIRSIPAKAIKKLAMQYAPSGAIGVSYLGSKAGQNNSVSLVSYHPGKEKRCVRIPASGWDGKWSQEDKDQLTRSNNILTYLRHNTAIPVPEIFHWNIGLDNAVGAPFTIMSFVDGSSPKNLWFKGVFPEPESTNEDDEDYGFGFKKARDIKGLENKRQKILKSLATALTEFQHLKFDKLGSLSCANGSAGPLEVIPFSNLCYGREEIGYSADSGIDGMAFEHTIESLQVLLEEMKTRTEDDEEILITPDADCSFEAKDESLMDADTKRGLVELYSIVLCCLPIPDRGEKETFVLAPPDFGSQNIKCNEEGEVVAFIDWDLIETRPRLTGWCLPPEWLSADWYRSDRYTWPNRIMTPDDLERYRKDFARYLRDACDDPNETDDWKYATKAPMFDAIITSLIYQDESRMLDTMLSLLQTFLPRVNLRELLRKIGLAQRERRVMGYDMETFFYKKFQILFDNVDHVYDSDDDNDDEESVVVADKTEMVLSDGTEKVKEEPDGETMCVAQDQVTNAKERISDVPADEAQECDVGTDVRRTD</sequence>
<accession>A0A517L6C3</accession>
<dbReference type="AlphaFoldDB" id="A0A517L6C3"/>
<gene>
    <name evidence="2" type="ORF">FKW77_010077</name>
</gene>
<feature type="region of interest" description="Disordered" evidence="1">
    <location>
        <begin position="15"/>
        <end position="38"/>
    </location>
</feature>
<evidence type="ECO:0000313" key="2">
    <source>
        <dbReference type="EMBL" id="QDS71164.1"/>
    </source>
</evidence>
<reference evidence="2 3" key="1">
    <citation type="submission" date="2019-07" db="EMBL/GenBank/DDBJ databases">
        <title>Finished genome of Venturia effusa.</title>
        <authorList>
            <person name="Young C.A."/>
            <person name="Cox M.P."/>
            <person name="Ganley A.R.D."/>
            <person name="David W.J."/>
        </authorList>
    </citation>
    <scope>NUCLEOTIDE SEQUENCE [LARGE SCALE GENOMIC DNA]</scope>
    <source>
        <strain evidence="3">albino</strain>
    </source>
</reference>
<dbReference type="PANTHER" id="PTHR21310">
    <property type="entry name" value="AMINOGLYCOSIDE PHOSPHOTRANSFERASE-RELATED-RELATED"/>
    <property type="match status" value="1"/>
</dbReference>
<dbReference type="OrthoDB" id="10003767at2759"/>
<evidence type="ECO:0000256" key="1">
    <source>
        <dbReference type="SAM" id="MobiDB-lite"/>
    </source>
</evidence>